<proteinExistence type="predicted"/>
<evidence type="ECO:0000313" key="1">
    <source>
        <dbReference type="EMBL" id="KAJ9122803.1"/>
    </source>
</evidence>
<accession>A0ACC2XG54</accession>
<organism evidence="1 2">
    <name type="scientific">Naganishia onofrii</name>
    <dbReference type="NCBI Taxonomy" id="1851511"/>
    <lineage>
        <taxon>Eukaryota</taxon>
        <taxon>Fungi</taxon>
        <taxon>Dikarya</taxon>
        <taxon>Basidiomycota</taxon>
        <taxon>Agaricomycotina</taxon>
        <taxon>Tremellomycetes</taxon>
        <taxon>Filobasidiales</taxon>
        <taxon>Filobasidiaceae</taxon>
        <taxon>Naganishia</taxon>
    </lineage>
</organism>
<name>A0ACC2XG54_9TREE</name>
<dbReference type="Proteomes" id="UP001234202">
    <property type="component" value="Unassembled WGS sequence"/>
</dbReference>
<sequence length="828" mass="91357">MERSGTPNPAANTTMTGTSNATGAVTGAFSGLGGYMGKGFGVLRSGSGSSNSRIVACAVVGEEEEQSEKASNASGEVLTIRDGTGVFLRQDGTLARETGIAWSATPEDIAFSNPYILSVLPPATAPSSSTQSAASSSSTVQIRLSQTLNVQQVIKLPAHPSANSPAAATTAAFAGSSIKYLSTSQSSILEKVGNAATSSLMTGGPVAAVYVSVPNDKLQLQTDGSTIWVIQKENWRDQLDEMIMLGRFTDGLGLVNSLRRIPDSIATDDLDEYQTRLKTLSALSLFSTQFWEAAFNEFMALDVTPAKVVALFPADQISGRLHVPQEEWVEVFGGPKGGRLVPLLDESETISKDKQDRMERGGVLGHMAHLGLKKKPSMDTLADKASMKDGSTHHSGGDDDTGSSDGSVKEFAVYPPAAVENLMIYLSDRRQKLAGAIANLEKPLPTIDSLPAFKTVTTSELVHYPSVPMTELTPEELVRVSQIVYTALIKRFSDLIDLYQGKRMHQKALDLLRQQSTGEVDKLDRLDPTIRYLQKLGPNYLNLIFSESKWLFKDDPRMASRVFIADEPEVEALPRYEVTEYLEQCDQPTCIRYLEHIINELGEAGPNFHDKLAELYLDETRREWPKGSVDPETESYKRLLQFLQESTQYRPERLLGRSELEDMPRARALLLGRLGNHEAALRIYVNQLESYRDAEDYCTKAYQRQPDPNGVFLSLLKIYLSPTEGQSIKLEPALDLIATHGTRVDAQQVLNLLPARVTMNDVREFFIKTLRDAHAKTNQSKITKQLLKTRKEQVDRGLASLQQKRVRITDIRMYVFVSSERENGIIVI</sequence>
<protein>
    <submittedName>
        <fullName evidence="1">Uncharacterized protein</fullName>
    </submittedName>
</protein>
<evidence type="ECO:0000313" key="2">
    <source>
        <dbReference type="Proteomes" id="UP001234202"/>
    </source>
</evidence>
<reference evidence="1" key="1">
    <citation type="submission" date="2023-04" db="EMBL/GenBank/DDBJ databases">
        <title>Draft Genome sequencing of Naganishia species isolated from polar environments using Oxford Nanopore Technology.</title>
        <authorList>
            <person name="Leo P."/>
            <person name="Venkateswaran K."/>
        </authorList>
    </citation>
    <scope>NUCLEOTIDE SEQUENCE</scope>
    <source>
        <strain evidence="1">DBVPG 5303</strain>
    </source>
</reference>
<keyword evidence="2" id="KW-1185">Reference proteome</keyword>
<dbReference type="EMBL" id="JASBWV010000014">
    <property type="protein sequence ID" value="KAJ9122803.1"/>
    <property type="molecule type" value="Genomic_DNA"/>
</dbReference>
<gene>
    <name evidence="1" type="ORF">QFC24_004234</name>
</gene>
<comment type="caution">
    <text evidence="1">The sequence shown here is derived from an EMBL/GenBank/DDBJ whole genome shotgun (WGS) entry which is preliminary data.</text>
</comment>